<dbReference type="GO" id="GO:0004668">
    <property type="term" value="F:protein-arginine deiminase activity"/>
    <property type="evidence" value="ECO:0007669"/>
    <property type="project" value="InterPro"/>
</dbReference>
<dbReference type="GO" id="GO:0047632">
    <property type="term" value="F:agmatine deiminase activity"/>
    <property type="evidence" value="ECO:0007669"/>
    <property type="project" value="TreeGrafter"/>
</dbReference>
<dbReference type="GO" id="GO:0009446">
    <property type="term" value="P:putrescine biosynthetic process"/>
    <property type="evidence" value="ECO:0007669"/>
    <property type="project" value="InterPro"/>
</dbReference>
<keyword evidence="2" id="KW-0732">Signal</keyword>
<dbReference type="OrthoDB" id="9808013at2"/>
<sequence>MMNRRHFLRNAALLSGSALLGGCLAGGSSQAEAQNAAAPKDRLQTSGWRMPDEGEPHAATWMAFGPRAEIWGGKLLEPARSHLAGIARAISQFEPVRMLAPQENMELARRLCGDSVQLIAQPLDDLWMRDTGPVFVRDAQGQWAGAGFNFNGWGGKQSHARDAKVAAAVCGQAGIKLLASSLTLEGGGLEVDGDGTAIITESCVLNRNRNPGVSKAACEAELKRLLGVDKVIWLPGIAGRDITDGHTDFYARFVRPGVVIAGLDSDTSSFDYAVTQKHLQILRQASDAKGRRLQVITLRGPDKIRPAFENREFAAGYVNFYVCNGAVIAPQFGDADADANCRDILREQFPNREIVQLNIDAIAAGGGGIHCATQQQPA</sequence>
<dbReference type="AlphaFoldDB" id="A0A2S5DAR2"/>
<dbReference type="EMBL" id="PQWB01000173">
    <property type="protein sequence ID" value="POZ60128.1"/>
    <property type="molecule type" value="Genomic_DNA"/>
</dbReference>
<reference evidence="4" key="1">
    <citation type="submission" date="2018-02" db="EMBL/GenBank/DDBJ databases">
        <authorList>
            <person name="O'Hara-Hanley K."/>
            <person name="Soby S."/>
        </authorList>
    </citation>
    <scope>NUCLEOTIDE SEQUENCE [LARGE SCALE GENOMIC DNA]</scope>
    <source>
        <strain evidence="4">MWU14-2602</strain>
    </source>
</reference>
<evidence type="ECO:0000256" key="1">
    <source>
        <dbReference type="ARBA" id="ARBA00022801"/>
    </source>
</evidence>
<keyword evidence="4" id="KW-1185">Reference proteome</keyword>
<evidence type="ECO:0000313" key="3">
    <source>
        <dbReference type="EMBL" id="POZ60128.1"/>
    </source>
</evidence>
<dbReference type="PANTHER" id="PTHR31377">
    <property type="entry name" value="AGMATINE DEIMINASE-RELATED"/>
    <property type="match status" value="1"/>
</dbReference>
<dbReference type="PROSITE" id="PS51318">
    <property type="entry name" value="TAT"/>
    <property type="match status" value="1"/>
</dbReference>
<comment type="caution">
    <text evidence="3">The sequence shown here is derived from an EMBL/GenBank/DDBJ whole genome shotgun (WGS) entry which is preliminary data.</text>
</comment>
<dbReference type="Gene3D" id="3.75.10.10">
    <property type="entry name" value="L-arginine/glycine Amidinotransferase, Chain A"/>
    <property type="match status" value="1"/>
</dbReference>
<dbReference type="Proteomes" id="UP000237082">
    <property type="component" value="Unassembled WGS sequence"/>
</dbReference>
<dbReference type="PROSITE" id="PS51257">
    <property type="entry name" value="PROKAR_LIPOPROTEIN"/>
    <property type="match status" value="1"/>
</dbReference>
<feature type="signal peptide" evidence="2">
    <location>
        <begin position="1"/>
        <end position="33"/>
    </location>
</feature>
<organism evidence="3 4">
    <name type="scientific">Chromobacterium alticapitis</name>
    <dbReference type="NCBI Taxonomy" id="2073169"/>
    <lineage>
        <taxon>Bacteria</taxon>
        <taxon>Pseudomonadati</taxon>
        <taxon>Pseudomonadota</taxon>
        <taxon>Betaproteobacteria</taxon>
        <taxon>Neisseriales</taxon>
        <taxon>Chromobacteriaceae</taxon>
        <taxon>Chromobacterium</taxon>
    </lineage>
</organism>
<dbReference type="Pfam" id="PF04371">
    <property type="entry name" value="PAD_porph"/>
    <property type="match status" value="1"/>
</dbReference>
<name>A0A2S5DAR2_9NEIS</name>
<dbReference type="InterPro" id="IPR007466">
    <property type="entry name" value="Peptidyl-Arg-deiminase_porph"/>
</dbReference>
<feature type="chain" id="PRO_5015620948" evidence="2">
    <location>
        <begin position="34"/>
        <end position="378"/>
    </location>
</feature>
<evidence type="ECO:0000256" key="2">
    <source>
        <dbReference type="SAM" id="SignalP"/>
    </source>
</evidence>
<proteinExistence type="predicted"/>
<dbReference type="PANTHER" id="PTHR31377:SF0">
    <property type="entry name" value="AGMATINE DEIMINASE-RELATED"/>
    <property type="match status" value="1"/>
</dbReference>
<dbReference type="InterPro" id="IPR006311">
    <property type="entry name" value="TAT_signal"/>
</dbReference>
<protein>
    <submittedName>
        <fullName evidence="3">Agmatine deiminase</fullName>
    </submittedName>
</protein>
<evidence type="ECO:0000313" key="4">
    <source>
        <dbReference type="Proteomes" id="UP000237082"/>
    </source>
</evidence>
<gene>
    <name evidence="3" type="ORF">C2I19_20570</name>
</gene>
<keyword evidence="1" id="KW-0378">Hydrolase</keyword>
<accession>A0A2S5DAR2</accession>
<dbReference type="SUPFAM" id="SSF55909">
    <property type="entry name" value="Pentein"/>
    <property type="match status" value="1"/>
</dbReference>